<evidence type="ECO:0000313" key="3">
    <source>
        <dbReference type="Proteomes" id="UP000001072"/>
    </source>
</evidence>
<evidence type="ECO:0000313" key="2">
    <source>
        <dbReference type="EMBL" id="EGG00166.1"/>
    </source>
</evidence>
<gene>
    <name evidence="2" type="ORF">MELLADRAFT_93847</name>
</gene>
<dbReference type="Proteomes" id="UP000001072">
    <property type="component" value="Unassembled WGS sequence"/>
</dbReference>
<dbReference type="InParanoid" id="F4S5G6"/>
<name>F4S5G6_MELLP</name>
<accession>F4S5G6</accession>
<proteinExistence type="predicted"/>
<sequence>MSKTATKTGTPTPSHTVRVSFMGKAGTEAFARLNGAKGFISHHASIATTGMNGGTPFENPIQLSSYGSQADTLIPRNVYAMNCKLIGTNNNTDDQLHFENINRINLGSVDRFGEFFVGELIDKITMITLGIVYSRNLIQDPAHGGKSTVVITLKHTDYDPLVSALYSPSAQYGEGAKHMSTWSRTAIDGSDQRLQHGTFHVGKRIQLATPSPARGPGGPSGGRVPLSLGRTVRPVASTSSAVPSVTSEIQVIPKTEVEPEPNEEEEEAEADSPLADMTNNVYGKRPRRH</sequence>
<dbReference type="KEGG" id="mlr:MELLADRAFT_93847"/>
<dbReference type="GeneID" id="18936706"/>
<dbReference type="EMBL" id="GL883150">
    <property type="protein sequence ID" value="EGG00166.1"/>
    <property type="molecule type" value="Genomic_DNA"/>
</dbReference>
<feature type="region of interest" description="Disordered" evidence="1">
    <location>
        <begin position="207"/>
        <end position="289"/>
    </location>
</feature>
<organism evidence="3">
    <name type="scientific">Melampsora larici-populina (strain 98AG31 / pathotype 3-4-7)</name>
    <name type="common">Poplar leaf rust fungus</name>
    <dbReference type="NCBI Taxonomy" id="747676"/>
    <lineage>
        <taxon>Eukaryota</taxon>
        <taxon>Fungi</taxon>
        <taxon>Dikarya</taxon>
        <taxon>Basidiomycota</taxon>
        <taxon>Pucciniomycotina</taxon>
        <taxon>Pucciniomycetes</taxon>
        <taxon>Pucciniales</taxon>
        <taxon>Melampsoraceae</taxon>
        <taxon>Melampsora</taxon>
    </lineage>
</organism>
<feature type="compositionally biased region" description="Low complexity" evidence="1">
    <location>
        <begin position="222"/>
        <end position="247"/>
    </location>
</feature>
<dbReference type="AlphaFoldDB" id="F4S5G6"/>
<feature type="compositionally biased region" description="Acidic residues" evidence="1">
    <location>
        <begin position="258"/>
        <end position="270"/>
    </location>
</feature>
<evidence type="ECO:0000256" key="1">
    <source>
        <dbReference type="SAM" id="MobiDB-lite"/>
    </source>
</evidence>
<protein>
    <submittedName>
        <fullName evidence="2">Uncharacterized protein</fullName>
    </submittedName>
</protein>
<dbReference type="VEuPathDB" id="FungiDB:MELLADRAFT_93847"/>
<keyword evidence="3" id="KW-1185">Reference proteome</keyword>
<dbReference type="OrthoDB" id="2505029at2759"/>
<reference evidence="3" key="1">
    <citation type="journal article" date="2011" name="Proc. Natl. Acad. Sci. U.S.A.">
        <title>Obligate biotrophy features unraveled by the genomic analysis of rust fungi.</title>
        <authorList>
            <person name="Duplessis S."/>
            <person name="Cuomo C.A."/>
            <person name="Lin Y.-C."/>
            <person name="Aerts A."/>
            <person name="Tisserant E."/>
            <person name="Veneault-Fourrey C."/>
            <person name="Joly D.L."/>
            <person name="Hacquard S."/>
            <person name="Amselem J."/>
            <person name="Cantarel B.L."/>
            <person name="Chiu R."/>
            <person name="Coutinho P.M."/>
            <person name="Feau N."/>
            <person name="Field M."/>
            <person name="Frey P."/>
            <person name="Gelhaye E."/>
            <person name="Goldberg J."/>
            <person name="Grabherr M.G."/>
            <person name="Kodira C.D."/>
            <person name="Kohler A."/>
            <person name="Kuees U."/>
            <person name="Lindquist E.A."/>
            <person name="Lucas S.M."/>
            <person name="Mago R."/>
            <person name="Mauceli E."/>
            <person name="Morin E."/>
            <person name="Murat C."/>
            <person name="Pangilinan J.L."/>
            <person name="Park R."/>
            <person name="Pearson M."/>
            <person name="Quesneville H."/>
            <person name="Rouhier N."/>
            <person name="Sakthikumar S."/>
            <person name="Salamov A.A."/>
            <person name="Schmutz J."/>
            <person name="Selles B."/>
            <person name="Shapiro H."/>
            <person name="Tanguay P."/>
            <person name="Tuskan G.A."/>
            <person name="Henrissat B."/>
            <person name="Van de Peer Y."/>
            <person name="Rouze P."/>
            <person name="Ellis J.G."/>
            <person name="Dodds P.N."/>
            <person name="Schein J.E."/>
            <person name="Zhong S."/>
            <person name="Hamelin R.C."/>
            <person name="Grigoriev I.V."/>
            <person name="Szabo L.J."/>
            <person name="Martin F."/>
        </authorList>
    </citation>
    <scope>NUCLEOTIDE SEQUENCE [LARGE SCALE GENOMIC DNA]</scope>
    <source>
        <strain evidence="3">98AG31 / pathotype 3-4-7</strain>
    </source>
</reference>
<dbReference type="HOGENOM" id="CLU_076149_0_0_1"/>
<dbReference type="RefSeq" id="XP_007416569.1">
    <property type="nucleotide sequence ID" value="XM_007416507.1"/>
</dbReference>